<reference evidence="3" key="1">
    <citation type="submission" date="2016-03" db="EMBL/GenBank/DDBJ databases">
        <authorList>
            <person name="Borrel G."/>
            <person name="Mccann A."/>
            <person name="O'Toole P.W."/>
        </authorList>
    </citation>
    <scope>NUCLEOTIDE SEQUENCE</scope>
    <source>
        <strain evidence="3">183</strain>
    </source>
</reference>
<dbReference type="InterPro" id="IPR026906">
    <property type="entry name" value="LRR_5"/>
</dbReference>
<dbReference type="GeneID" id="41322519"/>
<dbReference type="PANTHER" id="PTHR45661">
    <property type="entry name" value="SURFACE ANTIGEN"/>
    <property type="match status" value="1"/>
</dbReference>
<dbReference type="InterPro" id="IPR013378">
    <property type="entry name" value="InlB-like_B-rpt"/>
</dbReference>
<dbReference type="AlphaFoldDB" id="A0A8J8TDH2"/>
<evidence type="ECO:0000313" key="3">
    <source>
        <dbReference type="EMBL" id="TQS82563.1"/>
    </source>
</evidence>
<gene>
    <name evidence="3" type="ORF">A3207_08915</name>
</gene>
<keyword evidence="2" id="KW-1133">Transmembrane helix</keyword>
<evidence type="ECO:0000256" key="2">
    <source>
        <dbReference type="SAM" id="Phobius"/>
    </source>
</evidence>
<feature type="transmembrane region" description="Helical" evidence="2">
    <location>
        <begin position="552"/>
        <end position="572"/>
    </location>
</feature>
<evidence type="ECO:0000313" key="4">
    <source>
        <dbReference type="Proteomes" id="UP000752814"/>
    </source>
</evidence>
<dbReference type="Gene3D" id="3.80.10.10">
    <property type="entry name" value="Ribonuclease Inhibitor"/>
    <property type="match status" value="3"/>
</dbReference>
<dbReference type="PANTHER" id="PTHR45661:SF3">
    <property type="entry name" value="IG-LIKE DOMAIN-CONTAINING PROTEIN"/>
    <property type="match status" value="1"/>
</dbReference>
<dbReference type="OMA" id="CFQNCTS"/>
<comment type="caution">
    <text evidence="3">The sequence shown here is derived from an EMBL/GenBank/DDBJ whole genome shotgun (WGS) entry which is preliminary data.</text>
</comment>
<evidence type="ECO:0000256" key="1">
    <source>
        <dbReference type="ARBA" id="ARBA00004196"/>
    </source>
</evidence>
<dbReference type="InterPro" id="IPR032675">
    <property type="entry name" value="LRR_dom_sf"/>
</dbReference>
<dbReference type="InterPro" id="IPR042229">
    <property type="entry name" value="Listeria/Bacterioides_rpt_sf"/>
</dbReference>
<dbReference type="Proteomes" id="UP000752814">
    <property type="component" value="Unassembled WGS sequence"/>
</dbReference>
<dbReference type="RefSeq" id="WP_020448014.1">
    <property type="nucleotide sequence ID" value="NZ_CAYBCC010000009.1"/>
</dbReference>
<keyword evidence="2" id="KW-0472">Membrane</keyword>
<proteinExistence type="predicted"/>
<dbReference type="Gene3D" id="2.60.40.4270">
    <property type="entry name" value="Listeria-Bacteroides repeat domain"/>
    <property type="match status" value="1"/>
</dbReference>
<comment type="subcellular location">
    <subcellularLocation>
        <location evidence="1">Cell envelope</location>
    </subcellularLocation>
</comment>
<organism evidence="3 4">
    <name type="scientific">Candidatus Methanomassiliicoccus intestinalis</name>
    <dbReference type="NCBI Taxonomy" id="1406512"/>
    <lineage>
        <taxon>Archaea</taxon>
        <taxon>Methanobacteriati</taxon>
        <taxon>Thermoplasmatota</taxon>
        <taxon>Thermoplasmata</taxon>
        <taxon>Methanomassiliicoccales</taxon>
        <taxon>Methanomassiliicoccaceae</taxon>
        <taxon>Methanomassiliicoccus</taxon>
    </lineage>
</organism>
<dbReference type="EMBL" id="LVVT01000016">
    <property type="protein sequence ID" value="TQS82563.1"/>
    <property type="molecule type" value="Genomic_DNA"/>
</dbReference>
<dbReference type="Pfam" id="PF09479">
    <property type="entry name" value="Flg_new"/>
    <property type="match status" value="1"/>
</dbReference>
<sequence length="579" mass="62823">MNKLKIAALSLTILAIVIIMCSLPAHDTASELKLGDSAASSGIVVVDGSDYYTYNINEDNEAVLIQYTGASSKVTVPSAIDLDERHRVTAIGSRAFADNKTVKSIVLESSSITLGDYAFTNCQSLESIVFKGTVDSMGQKVFNMCTSLKSISISTNGAISIGMGAFSNCKSLETVKIIGRIDSIGVGAFSNCSSLKNLMLPENVREIGDAAFSYCSSLREFNILGLEIIGNSAFKDCSNMEKFVIEGSTEIKSIGENSFYGCFAEAADPCIRIPASTQEQLVKSYLLKSPAKIHLVIPDGVMTVAESAFEGVRNLESIEFSDTVISIMGHAFEDTSITSVKFPDSLTYIGDCAFKGTDIHSIIFPSKLEIIGNQAFADTKFLESILIPQSVIQIGDAAFADAGNLREIYFMSVKSLPMMPKITEYNEQAAFYNSGINENQSAKKMIYLEDGLNDAAALADQIPEGIFKVDYVDNYCVAFDSNGGSVDAAFVFVDYGDKVSEPHTPQKSGYAFNGWYDGTQLYDFGKVVDKDLTLTASWEKCSNSKTSSEYNIYYIAAIIAVIAFVLLALLFYRKSAQKR</sequence>
<protein>
    <submittedName>
        <fullName evidence="3">Uncharacterized protein</fullName>
    </submittedName>
</protein>
<dbReference type="InterPro" id="IPR053139">
    <property type="entry name" value="Surface_bspA-like"/>
</dbReference>
<dbReference type="Pfam" id="PF13306">
    <property type="entry name" value="LRR_5"/>
    <property type="match status" value="2"/>
</dbReference>
<accession>A0A8J8TDH2</accession>
<keyword evidence="2" id="KW-0812">Transmembrane</keyword>
<name>A0A8J8TDH2_9ARCH</name>
<dbReference type="SUPFAM" id="SSF52058">
    <property type="entry name" value="L domain-like"/>
    <property type="match status" value="2"/>
</dbReference>